<gene>
    <name evidence="3" type="ORF">MF646_17150</name>
</gene>
<dbReference type="PANTHER" id="PTHR11091">
    <property type="entry name" value="OXIDOREDUCTASE-RELATED"/>
    <property type="match status" value="1"/>
</dbReference>
<evidence type="ECO:0000313" key="3">
    <source>
        <dbReference type="EMBL" id="MCL7748848.1"/>
    </source>
</evidence>
<dbReference type="EMBL" id="JAKRYL010000020">
    <property type="protein sequence ID" value="MCL7748848.1"/>
    <property type="molecule type" value="Genomic_DNA"/>
</dbReference>
<dbReference type="RefSeq" id="WP_250097735.1">
    <property type="nucleotide sequence ID" value="NZ_JAKRYL010000020.1"/>
</dbReference>
<dbReference type="InterPro" id="IPR043144">
    <property type="entry name" value="Mal/L-sulf/L-lact_DH-like_ah"/>
</dbReference>
<comment type="caution">
    <text evidence="3">The sequence shown here is derived from an EMBL/GenBank/DDBJ whole genome shotgun (WGS) entry which is preliminary data.</text>
</comment>
<dbReference type="Proteomes" id="UP001139150">
    <property type="component" value="Unassembled WGS sequence"/>
</dbReference>
<protein>
    <submittedName>
        <fullName evidence="3">Ldh family oxidoreductase</fullName>
    </submittedName>
</protein>
<comment type="similarity">
    <text evidence="1">Belongs to the LDH2/MDH2 oxidoreductase family.</text>
</comment>
<keyword evidence="2" id="KW-0560">Oxidoreductase</keyword>
<accession>A0A9X2CV83</accession>
<dbReference type="InterPro" id="IPR043143">
    <property type="entry name" value="Mal/L-sulf/L-lact_DH-like_NADP"/>
</dbReference>
<dbReference type="AlphaFoldDB" id="A0A9X2CV83"/>
<dbReference type="PANTHER" id="PTHR11091:SF0">
    <property type="entry name" value="MALATE DEHYDROGENASE"/>
    <property type="match status" value="1"/>
</dbReference>
<sequence>MSIVDAKISELKTKCLNIFVNVGLNIEDAHIIADNLLDAEMRGVPSHGLMRVKHYIQRIEKGLINLNPNVKVIKETGALLLIDGDNGLGQIVASKVLDLCMAHSEDFGVSVATVRNSNHFGTCGYYTRKAASKGFYSMVQSNAGPTMAPWGGKDPLLGTNPLSISFPASDFDDFTLDIAVSATAKGKIRSYERENKKIPLGWAQDKDGFDTTDPTKAIEGTILPMGGHKGYGLAIAVDALCGGLNLGNFSYETESVTKATKIAGTGHFFLTIKIEKLVPIGEFENHIGNWFHKMKSSSKRDGVDEIIIPGEIENSFMKTNEISISIQEETLNEIEELSLALNKAKK</sequence>
<evidence type="ECO:0000256" key="2">
    <source>
        <dbReference type="ARBA" id="ARBA00023002"/>
    </source>
</evidence>
<dbReference type="Gene3D" id="1.10.1530.10">
    <property type="match status" value="1"/>
</dbReference>
<organism evidence="3 4">
    <name type="scientific">Halalkalibacter alkaliphilus</name>
    <dbReference type="NCBI Taxonomy" id="2917993"/>
    <lineage>
        <taxon>Bacteria</taxon>
        <taxon>Bacillati</taxon>
        <taxon>Bacillota</taxon>
        <taxon>Bacilli</taxon>
        <taxon>Bacillales</taxon>
        <taxon>Bacillaceae</taxon>
        <taxon>Halalkalibacter</taxon>
    </lineage>
</organism>
<proteinExistence type="inferred from homology"/>
<dbReference type="InterPro" id="IPR003767">
    <property type="entry name" value="Malate/L-lactate_DH-like"/>
</dbReference>
<dbReference type="Gene3D" id="3.30.1370.60">
    <property type="entry name" value="Hypothetical oxidoreductase yiak, domain 2"/>
    <property type="match status" value="1"/>
</dbReference>
<name>A0A9X2CV83_9BACI</name>
<dbReference type="InterPro" id="IPR036111">
    <property type="entry name" value="Mal/L-sulfo/L-lacto_DH-like_sf"/>
</dbReference>
<reference evidence="3" key="1">
    <citation type="submission" date="2022-02" db="EMBL/GenBank/DDBJ databases">
        <title>Halalkalibacter sp. nov. isolated from Lonar Lake, India.</title>
        <authorList>
            <person name="Joshi A."/>
            <person name="Thite S."/>
            <person name="Lodha T."/>
        </authorList>
    </citation>
    <scope>NUCLEOTIDE SEQUENCE</scope>
    <source>
        <strain evidence="3">MEB205</strain>
    </source>
</reference>
<keyword evidence="4" id="KW-1185">Reference proteome</keyword>
<dbReference type="Pfam" id="PF02615">
    <property type="entry name" value="Ldh_2"/>
    <property type="match status" value="1"/>
</dbReference>
<evidence type="ECO:0000313" key="4">
    <source>
        <dbReference type="Proteomes" id="UP001139150"/>
    </source>
</evidence>
<dbReference type="SUPFAM" id="SSF89733">
    <property type="entry name" value="L-sulfolactate dehydrogenase-like"/>
    <property type="match status" value="1"/>
</dbReference>
<evidence type="ECO:0000256" key="1">
    <source>
        <dbReference type="ARBA" id="ARBA00006056"/>
    </source>
</evidence>
<dbReference type="GO" id="GO:0016491">
    <property type="term" value="F:oxidoreductase activity"/>
    <property type="evidence" value="ECO:0007669"/>
    <property type="project" value="UniProtKB-KW"/>
</dbReference>